<dbReference type="GO" id="GO:0005975">
    <property type="term" value="P:carbohydrate metabolic process"/>
    <property type="evidence" value="ECO:0007669"/>
    <property type="project" value="InterPro"/>
</dbReference>
<dbReference type="EMBL" id="LBSR01000004">
    <property type="protein sequence ID" value="KKQ23104.1"/>
    <property type="molecule type" value="Genomic_DNA"/>
</dbReference>
<evidence type="ECO:0000256" key="1">
    <source>
        <dbReference type="ARBA" id="ARBA00022676"/>
    </source>
</evidence>
<dbReference type="GO" id="GO:0016020">
    <property type="term" value="C:membrane"/>
    <property type="evidence" value="ECO:0007669"/>
    <property type="project" value="InterPro"/>
</dbReference>
<gene>
    <name evidence="3" type="ORF">US36_C0004G0005</name>
</gene>
<organism evidence="3 4">
    <name type="scientific">Candidatus Wolfebacteria bacterium GW2011_GWC1_37_10</name>
    <dbReference type="NCBI Taxonomy" id="1619010"/>
    <lineage>
        <taxon>Bacteria</taxon>
        <taxon>Candidatus Wolfeibacteriota</taxon>
    </lineage>
</organism>
<dbReference type="InterPro" id="IPR002516">
    <property type="entry name" value="Glyco_trans_11"/>
</dbReference>
<dbReference type="PATRIC" id="fig|1619010.3.peg.172"/>
<dbReference type="Gene3D" id="3.40.50.11350">
    <property type="match status" value="1"/>
</dbReference>
<name>A0A0G0IG01_9BACT</name>
<proteinExistence type="predicted"/>
<dbReference type="Pfam" id="PF01531">
    <property type="entry name" value="Glyco_transf_11"/>
    <property type="match status" value="1"/>
</dbReference>
<dbReference type="PANTHER" id="PTHR11927">
    <property type="entry name" value="GALACTOSIDE 2-L-FUCOSYLTRANSFERASE"/>
    <property type="match status" value="1"/>
</dbReference>
<protein>
    <submittedName>
        <fullName evidence="3">Glycosyl transferase family protein</fullName>
    </submittedName>
</protein>
<evidence type="ECO:0000313" key="4">
    <source>
        <dbReference type="Proteomes" id="UP000034044"/>
    </source>
</evidence>
<reference evidence="3 4" key="1">
    <citation type="journal article" date="2015" name="Nature">
        <title>rRNA introns, odd ribosomes, and small enigmatic genomes across a large radiation of phyla.</title>
        <authorList>
            <person name="Brown C.T."/>
            <person name="Hug L.A."/>
            <person name="Thomas B.C."/>
            <person name="Sharon I."/>
            <person name="Castelle C.J."/>
            <person name="Singh A."/>
            <person name="Wilkins M.J."/>
            <person name="Williams K.H."/>
            <person name="Banfield J.F."/>
        </authorList>
    </citation>
    <scope>NUCLEOTIDE SEQUENCE [LARGE SCALE GENOMIC DNA]</scope>
</reference>
<evidence type="ECO:0000256" key="2">
    <source>
        <dbReference type="ARBA" id="ARBA00022679"/>
    </source>
</evidence>
<keyword evidence="1" id="KW-0328">Glycosyltransferase</keyword>
<keyword evidence="2 3" id="KW-0808">Transferase</keyword>
<sequence length="274" mass="32403">MFQYAMARAVAEQNKVDLGIDISWFDRYKNNLTPREYALDDFNISGKLLKTGIFYRILSKLSFLENIRPPQRKYYIKEKQIFHFDPEVFKISGNVYLDGYWQNEKYFKDIEEIIRKEFTLKNPFNKIISGIAEKISETNSVSLHIRRGDYVKDKITNQLHGVCSLDYYLNAINRILEKVSKPSFFIFSDDIEWAKNNLKLNYSTFFISDNLIKDSEELVLMSKCKHNIIANSSFSWWGAWLNQNPQKIVIAPKQWFKDSSIKTDDLIPDSWQRI</sequence>
<dbReference type="AlphaFoldDB" id="A0A0G0IG01"/>
<dbReference type="GO" id="GO:0008107">
    <property type="term" value="F:galactoside 2-alpha-L-fucosyltransferase activity"/>
    <property type="evidence" value="ECO:0007669"/>
    <property type="project" value="InterPro"/>
</dbReference>
<comment type="caution">
    <text evidence="3">The sequence shown here is derived from an EMBL/GenBank/DDBJ whole genome shotgun (WGS) entry which is preliminary data.</text>
</comment>
<dbReference type="CDD" id="cd11301">
    <property type="entry name" value="Fut1_Fut2_like"/>
    <property type="match status" value="1"/>
</dbReference>
<accession>A0A0G0IG01</accession>
<dbReference type="Proteomes" id="UP000034044">
    <property type="component" value="Unassembled WGS sequence"/>
</dbReference>
<dbReference type="PANTHER" id="PTHR11927:SF9">
    <property type="entry name" value="L-FUCOSYLTRANSFERASE"/>
    <property type="match status" value="1"/>
</dbReference>
<evidence type="ECO:0000313" key="3">
    <source>
        <dbReference type="EMBL" id="KKQ23104.1"/>
    </source>
</evidence>